<keyword evidence="6" id="KW-0106">Calcium</keyword>
<dbReference type="EMBL" id="JAHKRT010000003">
    <property type="protein sequence ID" value="MBU3077649.1"/>
    <property type="molecule type" value="Genomic_DNA"/>
</dbReference>
<evidence type="ECO:0000313" key="13">
    <source>
        <dbReference type="EMBL" id="MBU3077649.1"/>
    </source>
</evidence>
<keyword evidence="7" id="KW-0460">Magnesium</keyword>
<evidence type="ECO:0000256" key="6">
    <source>
        <dbReference type="ARBA" id="ARBA00022837"/>
    </source>
</evidence>
<gene>
    <name evidence="13" type="primary">fahA</name>
    <name evidence="13" type="ORF">KOF26_07180</name>
</gene>
<dbReference type="EC" id="3.7.1.2" evidence="4"/>
<evidence type="ECO:0000256" key="5">
    <source>
        <dbReference type="ARBA" id="ARBA00022801"/>
    </source>
</evidence>
<evidence type="ECO:0000259" key="11">
    <source>
        <dbReference type="Pfam" id="PF01557"/>
    </source>
</evidence>
<reference evidence="13 14" key="1">
    <citation type="submission" date="2021-06" db="EMBL/GenBank/DDBJ databases">
        <title>Sphingomonas sp. XMGL2, whole genome shotgun sequencing project.</title>
        <authorList>
            <person name="Zhao G."/>
            <person name="Shen L."/>
        </authorList>
    </citation>
    <scope>NUCLEOTIDE SEQUENCE [LARGE SCALE GENOMIC DNA]</scope>
    <source>
        <strain evidence="13 14">XMGL2</strain>
    </source>
</reference>
<evidence type="ECO:0000256" key="2">
    <source>
        <dbReference type="ARBA" id="ARBA00001946"/>
    </source>
</evidence>
<evidence type="ECO:0000256" key="4">
    <source>
        <dbReference type="ARBA" id="ARBA00012094"/>
    </source>
</evidence>
<evidence type="ECO:0000256" key="9">
    <source>
        <dbReference type="ARBA" id="ARBA00023232"/>
    </source>
</evidence>
<keyword evidence="9" id="KW-0585">Phenylalanine catabolism</keyword>
<feature type="region of interest" description="Disordered" evidence="10">
    <location>
        <begin position="180"/>
        <end position="202"/>
    </location>
</feature>
<dbReference type="GO" id="GO:0004334">
    <property type="term" value="F:fumarylacetoacetase activity"/>
    <property type="evidence" value="ECO:0007669"/>
    <property type="project" value="UniProtKB-EC"/>
</dbReference>
<sequence>MPEPGQEIGLAGTLDETHDPMRSTWVSSAVSHPDFPIQNLPLGIFSTADKSAGPGVAIGDRILDLAGVAHLLPAPFTDALGHSTLNALLSRSPADRRFLRRSLSHLLSSAEKRCEVEPFLHDAASCDPHLPFAPGDYTDFYAGIHHARSVGRQLRPDNPLLPNYKWMPIAYHGRASSVRVSGQQVRRPSGQHRPGGASSPLFAPSDRLDFELELGLWIAQGNDLGVPIPIDRAGDQIAGLSLLNDWSARDLQVWEYQPLGPFLAKSFHTSVSPWVVTAEALAPFRMAQPARGPQDPPPLPHLHHERDQSRGAFRIQLEAFLSSALMRDLGHPPLCITRVCASNLYWTAAQMVAHHSSNGCNLRPGDLLGTGTISGPDRSSCGSLIELTRGGADPITLPTGEERRFLHDGDEVTLAGCAIADGYVSIGLGICTGRIVP</sequence>
<dbReference type="Proteomes" id="UP000776276">
    <property type="component" value="Unassembled WGS sequence"/>
</dbReference>
<dbReference type="PANTHER" id="PTHR43069:SF2">
    <property type="entry name" value="FUMARYLACETOACETASE"/>
    <property type="match status" value="1"/>
</dbReference>
<comment type="pathway">
    <text evidence="3">Amino-acid degradation; L-phenylalanine degradation; acetoacetate and fumarate from L-phenylalanine: step 6/6.</text>
</comment>
<feature type="domain" description="Fumarylacetoacetase-like C-terminal" evidence="11">
    <location>
        <begin position="139"/>
        <end position="435"/>
    </location>
</feature>
<keyword evidence="8" id="KW-0828">Tyrosine catabolism</keyword>
<feature type="domain" description="Fumarylacetoacetase N-terminal" evidence="12">
    <location>
        <begin position="38"/>
        <end position="131"/>
    </location>
</feature>
<proteinExistence type="predicted"/>
<organism evidence="13 14">
    <name type="scientific">Sphingomonas quercus</name>
    <dbReference type="NCBI Taxonomy" id="2842451"/>
    <lineage>
        <taxon>Bacteria</taxon>
        <taxon>Pseudomonadati</taxon>
        <taxon>Pseudomonadota</taxon>
        <taxon>Alphaproteobacteria</taxon>
        <taxon>Sphingomonadales</taxon>
        <taxon>Sphingomonadaceae</taxon>
        <taxon>Sphingomonas</taxon>
    </lineage>
</organism>
<comment type="cofactor">
    <cofactor evidence="1">
        <name>Ca(2+)</name>
        <dbReference type="ChEBI" id="CHEBI:29108"/>
    </cofactor>
</comment>
<dbReference type="Pfam" id="PF09298">
    <property type="entry name" value="FAA_hydrolase_N"/>
    <property type="match status" value="1"/>
</dbReference>
<dbReference type="InterPro" id="IPR005959">
    <property type="entry name" value="Fumarylacetoacetase"/>
</dbReference>
<dbReference type="Pfam" id="PF01557">
    <property type="entry name" value="FAA_hydrolase"/>
    <property type="match status" value="1"/>
</dbReference>
<comment type="cofactor">
    <cofactor evidence="2">
        <name>Mg(2+)</name>
        <dbReference type="ChEBI" id="CHEBI:18420"/>
    </cofactor>
</comment>
<dbReference type="InterPro" id="IPR011234">
    <property type="entry name" value="Fumarylacetoacetase-like_C"/>
</dbReference>
<evidence type="ECO:0000313" key="14">
    <source>
        <dbReference type="Proteomes" id="UP000776276"/>
    </source>
</evidence>
<evidence type="ECO:0000259" key="12">
    <source>
        <dbReference type="Pfam" id="PF09298"/>
    </source>
</evidence>
<evidence type="ECO:0000256" key="1">
    <source>
        <dbReference type="ARBA" id="ARBA00001913"/>
    </source>
</evidence>
<evidence type="ECO:0000256" key="7">
    <source>
        <dbReference type="ARBA" id="ARBA00022842"/>
    </source>
</evidence>
<accession>A0ABS6BK60</accession>
<evidence type="ECO:0000256" key="10">
    <source>
        <dbReference type="SAM" id="MobiDB-lite"/>
    </source>
</evidence>
<dbReference type="NCBIfam" id="TIGR01266">
    <property type="entry name" value="fum_ac_acetase"/>
    <property type="match status" value="1"/>
</dbReference>
<evidence type="ECO:0000256" key="3">
    <source>
        <dbReference type="ARBA" id="ARBA00004782"/>
    </source>
</evidence>
<dbReference type="InterPro" id="IPR015377">
    <property type="entry name" value="Fumarylacetoacetase_N"/>
</dbReference>
<protein>
    <recommendedName>
        <fullName evidence="4">fumarylacetoacetase</fullName>
        <ecNumber evidence="4">3.7.1.2</ecNumber>
    </recommendedName>
</protein>
<dbReference type="PANTHER" id="PTHR43069">
    <property type="entry name" value="FUMARYLACETOACETASE"/>
    <property type="match status" value="1"/>
</dbReference>
<comment type="caution">
    <text evidence="13">The sequence shown here is derived from an EMBL/GenBank/DDBJ whole genome shotgun (WGS) entry which is preliminary data.</text>
</comment>
<keyword evidence="5 13" id="KW-0378">Hydrolase</keyword>
<keyword evidence="14" id="KW-1185">Reference proteome</keyword>
<evidence type="ECO:0000256" key="8">
    <source>
        <dbReference type="ARBA" id="ARBA00022878"/>
    </source>
</evidence>
<name>A0ABS6BK60_9SPHN</name>